<keyword evidence="2" id="KW-1185">Reference proteome</keyword>
<dbReference type="EMBL" id="BKCP01004361">
    <property type="protein sequence ID" value="GER30476.1"/>
    <property type="molecule type" value="Genomic_DNA"/>
</dbReference>
<name>A0A5A7PD98_STRAF</name>
<proteinExistence type="predicted"/>
<gene>
    <name evidence="1" type="ORF">STAS_06420</name>
</gene>
<dbReference type="Proteomes" id="UP000325081">
    <property type="component" value="Unassembled WGS sequence"/>
</dbReference>
<protein>
    <submittedName>
        <fullName evidence="1">26S proteasome regulatory subunit</fullName>
    </submittedName>
</protein>
<comment type="caution">
    <text evidence="1">The sequence shown here is derived from an EMBL/GenBank/DDBJ whole genome shotgun (WGS) entry which is preliminary data.</text>
</comment>
<dbReference type="GO" id="GO:0000502">
    <property type="term" value="C:proteasome complex"/>
    <property type="evidence" value="ECO:0007669"/>
    <property type="project" value="UniProtKB-KW"/>
</dbReference>
<evidence type="ECO:0000313" key="2">
    <source>
        <dbReference type="Proteomes" id="UP000325081"/>
    </source>
</evidence>
<organism evidence="1 2">
    <name type="scientific">Striga asiatica</name>
    <name type="common">Asiatic witchweed</name>
    <name type="synonym">Buchnera asiatica</name>
    <dbReference type="NCBI Taxonomy" id="4170"/>
    <lineage>
        <taxon>Eukaryota</taxon>
        <taxon>Viridiplantae</taxon>
        <taxon>Streptophyta</taxon>
        <taxon>Embryophyta</taxon>
        <taxon>Tracheophyta</taxon>
        <taxon>Spermatophyta</taxon>
        <taxon>Magnoliopsida</taxon>
        <taxon>eudicotyledons</taxon>
        <taxon>Gunneridae</taxon>
        <taxon>Pentapetalae</taxon>
        <taxon>asterids</taxon>
        <taxon>lamiids</taxon>
        <taxon>Lamiales</taxon>
        <taxon>Orobanchaceae</taxon>
        <taxon>Buchnereae</taxon>
        <taxon>Striga</taxon>
    </lineage>
</organism>
<keyword evidence="1" id="KW-0647">Proteasome</keyword>
<reference evidence="2" key="1">
    <citation type="journal article" date="2019" name="Curr. Biol.">
        <title>Genome Sequence of Striga asiatica Provides Insight into the Evolution of Plant Parasitism.</title>
        <authorList>
            <person name="Yoshida S."/>
            <person name="Kim S."/>
            <person name="Wafula E.K."/>
            <person name="Tanskanen J."/>
            <person name="Kim Y.M."/>
            <person name="Honaas L."/>
            <person name="Yang Z."/>
            <person name="Spallek T."/>
            <person name="Conn C.E."/>
            <person name="Ichihashi Y."/>
            <person name="Cheong K."/>
            <person name="Cui S."/>
            <person name="Der J.P."/>
            <person name="Gundlach H."/>
            <person name="Jiao Y."/>
            <person name="Hori C."/>
            <person name="Ishida J.K."/>
            <person name="Kasahara H."/>
            <person name="Kiba T."/>
            <person name="Kim M.S."/>
            <person name="Koo N."/>
            <person name="Laohavisit A."/>
            <person name="Lee Y.H."/>
            <person name="Lumba S."/>
            <person name="McCourt P."/>
            <person name="Mortimer J.C."/>
            <person name="Mutuku J.M."/>
            <person name="Nomura T."/>
            <person name="Sasaki-Sekimoto Y."/>
            <person name="Seto Y."/>
            <person name="Wang Y."/>
            <person name="Wakatake T."/>
            <person name="Sakakibara H."/>
            <person name="Demura T."/>
            <person name="Yamaguchi S."/>
            <person name="Yoneyama K."/>
            <person name="Manabe R.I."/>
            <person name="Nelson D.C."/>
            <person name="Schulman A.H."/>
            <person name="Timko M.P."/>
            <person name="dePamphilis C.W."/>
            <person name="Choi D."/>
            <person name="Shirasu K."/>
        </authorList>
    </citation>
    <scope>NUCLEOTIDE SEQUENCE [LARGE SCALE GENOMIC DNA]</scope>
    <source>
        <strain evidence="2">cv. UVA1</strain>
    </source>
</reference>
<evidence type="ECO:0000313" key="1">
    <source>
        <dbReference type="EMBL" id="GER30476.1"/>
    </source>
</evidence>
<sequence length="109" mass="12368">MADPSTRMKMIITWFSPTGFELQLLAIPRTIGRKMHTEKRTKIARNVSNSAGVCSFPCTLCFPMKTTTVQNKLQRLPIMDEGMASRPRSEFISLRSASRQTMTWNEVVA</sequence>
<accession>A0A5A7PD98</accession>
<dbReference type="AlphaFoldDB" id="A0A5A7PD98"/>